<dbReference type="Gene3D" id="1.20.1250.20">
    <property type="entry name" value="MFS general substrate transporter like domains"/>
    <property type="match status" value="2"/>
</dbReference>
<dbReference type="Proteomes" id="UP000886998">
    <property type="component" value="Unassembled WGS sequence"/>
</dbReference>
<evidence type="ECO:0000256" key="1">
    <source>
        <dbReference type="ARBA" id="ARBA00004141"/>
    </source>
</evidence>
<dbReference type="GO" id="GO:0016020">
    <property type="term" value="C:membrane"/>
    <property type="evidence" value="ECO:0007669"/>
    <property type="project" value="UniProtKB-SubCell"/>
</dbReference>
<comment type="similarity">
    <text evidence="2">Belongs to the major facilitator superfamily. MFSD6 family.</text>
</comment>
<evidence type="ECO:0000256" key="3">
    <source>
        <dbReference type="ARBA" id="ARBA00022692"/>
    </source>
</evidence>
<keyword evidence="5 6" id="KW-0472">Membrane</keyword>
<evidence type="ECO:0000313" key="8">
    <source>
        <dbReference type="EMBL" id="GFY69294.1"/>
    </source>
</evidence>
<dbReference type="InterPro" id="IPR036259">
    <property type="entry name" value="MFS_trans_sf"/>
</dbReference>
<evidence type="ECO:0000256" key="5">
    <source>
        <dbReference type="ARBA" id="ARBA00023136"/>
    </source>
</evidence>
<dbReference type="EMBL" id="BMAV01017539">
    <property type="protein sequence ID" value="GFY69294.1"/>
    <property type="molecule type" value="Genomic_DNA"/>
</dbReference>
<gene>
    <name evidence="8" type="primary">MFSD6_1</name>
    <name evidence="8" type="ORF">TNIN_137241</name>
</gene>
<keyword evidence="3 6" id="KW-0812">Transmembrane</keyword>
<dbReference type="AlphaFoldDB" id="A0A8X6YD90"/>
<dbReference type="InterPro" id="IPR051717">
    <property type="entry name" value="MFS_MFSD6"/>
</dbReference>
<dbReference type="SUPFAM" id="SSF103473">
    <property type="entry name" value="MFS general substrate transporter"/>
    <property type="match status" value="1"/>
</dbReference>
<feature type="transmembrane region" description="Helical" evidence="6">
    <location>
        <begin position="459"/>
        <end position="483"/>
    </location>
</feature>
<sequence>MTFQQFLFVLTKPVIGYIADYFNRLKLLICLLVVAQAAFLFFLLLVPPLPKKCVLVDNTADNKSSLFNDEACIVYGNANGSENVPELKAINYLYFINDSSCNYSTKVPSENAEMYVRVIISPECKTFVLYSSITADKIQPNRREKEIHQAEHFTSSSSKSFPKTSCKETSNSSCTLYIRDCILCCHETKCCYSILGELNKTTVKNDVADDDKNLQSDFQTYQFWIFAFLFTGLNACINGIFTLSDTACCESIEKTGADFGKQRLWGCVGWGLFSPLGGFLNDYTGTYLATWIVFVVLSCLTLGNIIKLDLMKPHISKSILKDIRTVMNSKRFILFEIGALFSGFGLGFTWFYLLWFITSIGGSSLICGLIQTVQSFTGDIPFMFFAGWMLKKLGYFNIVTLSLLACCIRFLWYSQLQNPWMVLPIEWTHGITYGVFYATMASFAKMSAKPGTEATTQSLIFATFDGLGSGIGNIVAGIGFDYLGGHDMFFYTGVFFGCSAAISIAFTFIARNKKNYQLKD</sequence>
<dbReference type="Pfam" id="PF12832">
    <property type="entry name" value="MFS_1_like"/>
    <property type="match status" value="1"/>
</dbReference>
<keyword evidence="9" id="KW-1185">Reference proteome</keyword>
<dbReference type="PANTHER" id="PTHR16172">
    <property type="entry name" value="MAJOR FACILITATOR SUPERFAMILY DOMAIN-CONTAINING PROTEIN 6-LIKE"/>
    <property type="match status" value="1"/>
</dbReference>
<proteinExistence type="inferred from homology"/>
<protein>
    <submittedName>
        <fullName evidence="8">Major facilitator superfamily domain-containing protein 6</fullName>
    </submittedName>
</protein>
<dbReference type="PANTHER" id="PTHR16172:SF30">
    <property type="entry name" value="SUGAR BABY, ISOFORM C"/>
    <property type="match status" value="1"/>
</dbReference>
<organism evidence="8 9">
    <name type="scientific">Trichonephila inaurata madagascariensis</name>
    <dbReference type="NCBI Taxonomy" id="2747483"/>
    <lineage>
        <taxon>Eukaryota</taxon>
        <taxon>Metazoa</taxon>
        <taxon>Ecdysozoa</taxon>
        <taxon>Arthropoda</taxon>
        <taxon>Chelicerata</taxon>
        <taxon>Arachnida</taxon>
        <taxon>Araneae</taxon>
        <taxon>Araneomorphae</taxon>
        <taxon>Entelegynae</taxon>
        <taxon>Araneoidea</taxon>
        <taxon>Nephilidae</taxon>
        <taxon>Trichonephila</taxon>
        <taxon>Trichonephila inaurata</taxon>
    </lineage>
</organism>
<feature type="transmembrane region" description="Helical" evidence="6">
    <location>
        <begin position="489"/>
        <end position="510"/>
    </location>
</feature>
<feature type="transmembrane region" description="Helical" evidence="6">
    <location>
        <begin position="221"/>
        <end position="243"/>
    </location>
</feature>
<feature type="transmembrane region" description="Helical" evidence="6">
    <location>
        <begin position="27"/>
        <end position="46"/>
    </location>
</feature>
<accession>A0A8X6YD90</accession>
<reference evidence="8" key="1">
    <citation type="submission" date="2020-08" db="EMBL/GenBank/DDBJ databases">
        <title>Multicomponent nature underlies the extraordinary mechanical properties of spider dragline silk.</title>
        <authorList>
            <person name="Kono N."/>
            <person name="Nakamura H."/>
            <person name="Mori M."/>
            <person name="Yoshida Y."/>
            <person name="Ohtoshi R."/>
            <person name="Malay A.D."/>
            <person name="Moran D.A.P."/>
            <person name="Tomita M."/>
            <person name="Numata K."/>
            <person name="Arakawa K."/>
        </authorList>
    </citation>
    <scope>NUCLEOTIDE SEQUENCE</scope>
</reference>
<comment type="caution">
    <text evidence="8">The sequence shown here is derived from an EMBL/GenBank/DDBJ whole genome shotgun (WGS) entry which is preliminary data.</text>
</comment>
<feature type="transmembrane region" description="Helical" evidence="6">
    <location>
        <begin position="427"/>
        <end position="447"/>
    </location>
</feature>
<feature type="domain" description="Major facilitator superfamily associated" evidence="7">
    <location>
        <begin position="5"/>
        <end position="489"/>
    </location>
</feature>
<feature type="transmembrane region" description="Helical" evidence="6">
    <location>
        <begin position="264"/>
        <end position="281"/>
    </location>
</feature>
<comment type="subcellular location">
    <subcellularLocation>
        <location evidence="1">Membrane</location>
        <topology evidence="1">Multi-pass membrane protein</topology>
    </subcellularLocation>
</comment>
<dbReference type="InterPro" id="IPR024989">
    <property type="entry name" value="MFS_assoc_dom"/>
</dbReference>
<keyword evidence="4 6" id="KW-1133">Transmembrane helix</keyword>
<evidence type="ECO:0000259" key="7">
    <source>
        <dbReference type="Pfam" id="PF12832"/>
    </source>
</evidence>
<feature type="transmembrane region" description="Helical" evidence="6">
    <location>
        <begin position="363"/>
        <end position="386"/>
    </location>
</feature>
<evidence type="ECO:0000313" key="9">
    <source>
        <dbReference type="Proteomes" id="UP000886998"/>
    </source>
</evidence>
<evidence type="ECO:0000256" key="6">
    <source>
        <dbReference type="SAM" id="Phobius"/>
    </source>
</evidence>
<name>A0A8X6YD90_9ARAC</name>
<dbReference type="OrthoDB" id="6423935at2759"/>
<feature type="transmembrane region" description="Helical" evidence="6">
    <location>
        <begin position="393"/>
        <end position="412"/>
    </location>
</feature>
<evidence type="ECO:0000256" key="2">
    <source>
        <dbReference type="ARBA" id="ARBA00005241"/>
    </source>
</evidence>
<feature type="transmembrane region" description="Helical" evidence="6">
    <location>
        <begin position="287"/>
        <end position="311"/>
    </location>
</feature>
<feature type="transmembrane region" description="Helical" evidence="6">
    <location>
        <begin position="332"/>
        <end position="357"/>
    </location>
</feature>
<evidence type="ECO:0000256" key="4">
    <source>
        <dbReference type="ARBA" id="ARBA00022989"/>
    </source>
</evidence>